<keyword evidence="9 12" id="KW-0131">Cell cycle</keyword>
<dbReference type="FunFam" id="3.10.50.40:FF:000001">
    <property type="entry name" value="Trigger factor"/>
    <property type="match status" value="1"/>
</dbReference>
<evidence type="ECO:0000256" key="4">
    <source>
        <dbReference type="ARBA" id="ARBA00016902"/>
    </source>
</evidence>
<comment type="domain">
    <text evidence="12">Consists of 3 domains; the N-terminus binds the ribosome, the middle domain has PPIase activity, while the C-terminus has intrinsic chaperone activity on its own.</text>
</comment>
<dbReference type="NCBIfam" id="TIGR00115">
    <property type="entry name" value="tig"/>
    <property type="match status" value="1"/>
</dbReference>
<comment type="catalytic activity">
    <reaction evidence="1 12 13">
        <text>[protein]-peptidylproline (omega=180) = [protein]-peptidylproline (omega=0)</text>
        <dbReference type="Rhea" id="RHEA:16237"/>
        <dbReference type="Rhea" id="RHEA-COMP:10747"/>
        <dbReference type="Rhea" id="RHEA-COMP:10748"/>
        <dbReference type="ChEBI" id="CHEBI:83833"/>
        <dbReference type="ChEBI" id="CHEBI:83834"/>
        <dbReference type="EC" id="5.2.1.8"/>
    </reaction>
</comment>
<evidence type="ECO:0000259" key="15">
    <source>
        <dbReference type="PROSITE" id="PS50059"/>
    </source>
</evidence>
<dbReference type="InterPro" id="IPR037041">
    <property type="entry name" value="Trigger_fac_C_sf"/>
</dbReference>
<dbReference type="RefSeq" id="WP_012242484.1">
    <property type="nucleotide sequence ID" value="NZ_CP103951.1"/>
</dbReference>
<evidence type="ECO:0000313" key="17">
    <source>
        <dbReference type="Proteomes" id="UP000315938"/>
    </source>
</evidence>
<dbReference type="EC" id="5.2.1.8" evidence="3 12"/>
<dbReference type="InterPro" id="IPR027304">
    <property type="entry name" value="Trigger_fact/SurA_dom_sf"/>
</dbReference>
<reference evidence="16 17" key="1">
    <citation type="submission" date="2019-07" db="EMBL/GenBank/DDBJ databases">
        <title>Genome sequence of Acholeplasma laidlawii strain with increased resistance to erythromycin.</title>
        <authorList>
            <person name="Medvedeva E.S."/>
            <person name="Baranova N.B."/>
            <person name="Siniagina M.N."/>
            <person name="Mouzykantov A."/>
            <person name="Chernova O.A."/>
            <person name="Chernov V.M."/>
        </authorList>
    </citation>
    <scope>NUCLEOTIDE SEQUENCE [LARGE SCALE GENOMIC DNA]</scope>
    <source>
        <strain evidence="16 17">PG8REry</strain>
    </source>
</reference>
<evidence type="ECO:0000256" key="1">
    <source>
        <dbReference type="ARBA" id="ARBA00000971"/>
    </source>
</evidence>
<dbReference type="Gene3D" id="1.10.3120.10">
    <property type="entry name" value="Trigger factor, C-terminal domain"/>
    <property type="match status" value="1"/>
</dbReference>
<dbReference type="PIRSF" id="PIRSF003095">
    <property type="entry name" value="Trigger_factor"/>
    <property type="match status" value="1"/>
</dbReference>
<keyword evidence="12" id="KW-0963">Cytoplasm</keyword>
<dbReference type="SUPFAM" id="SSF102735">
    <property type="entry name" value="Trigger factor ribosome-binding domain"/>
    <property type="match status" value="1"/>
</dbReference>
<evidence type="ECO:0000256" key="2">
    <source>
        <dbReference type="ARBA" id="ARBA00005464"/>
    </source>
</evidence>
<keyword evidence="7 12" id="KW-0143">Chaperone</keyword>
<feature type="domain" description="PPIase FKBP-type" evidence="15">
    <location>
        <begin position="163"/>
        <end position="248"/>
    </location>
</feature>
<comment type="similarity">
    <text evidence="2 12 14">Belongs to the FKBP-type PPIase family. Tig subfamily.</text>
</comment>
<dbReference type="GeneID" id="41338714"/>
<gene>
    <name evidence="12" type="primary">tig</name>
    <name evidence="16" type="ORF">FNV44_02940</name>
</gene>
<evidence type="ECO:0000256" key="12">
    <source>
        <dbReference type="HAMAP-Rule" id="MF_00303"/>
    </source>
</evidence>
<evidence type="ECO:0000256" key="9">
    <source>
        <dbReference type="ARBA" id="ARBA00023306"/>
    </source>
</evidence>
<dbReference type="InterPro" id="IPR046357">
    <property type="entry name" value="PPIase_dom_sf"/>
</dbReference>
<evidence type="ECO:0000256" key="10">
    <source>
        <dbReference type="ARBA" id="ARBA00024849"/>
    </source>
</evidence>
<keyword evidence="8 12" id="KW-0413">Isomerase</keyword>
<dbReference type="Pfam" id="PF05697">
    <property type="entry name" value="Trigger_N"/>
    <property type="match status" value="1"/>
</dbReference>
<dbReference type="InterPro" id="IPR008881">
    <property type="entry name" value="Trigger_fac_ribosome-bd_bac"/>
</dbReference>
<evidence type="ECO:0000256" key="8">
    <source>
        <dbReference type="ARBA" id="ARBA00023235"/>
    </source>
</evidence>
<evidence type="ECO:0000256" key="5">
    <source>
        <dbReference type="ARBA" id="ARBA00022618"/>
    </source>
</evidence>
<dbReference type="Pfam" id="PF05698">
    <property type="entry name" value="Trigger_C"/>
    <property type="match status" value="1"/>
</dbReference>
<dbReference type="GO" id="GO:0003755">
    <property type="term" value="F:peptidyl-prolyl cis-trans isomerase activity"/>
    <property type="evidence" value="ECO:0007669"/>
    <property type="project" value="UniProtKB-UniRule"/>
</dbReference>
<evidence type="ECO:0000256" key="11">
    <source>
        <dbReference type="ARBA" id="ARBA00029986"/>
    </source>
</evidence>
<dbReference type="SUPFAM" id="SSF54534">
    <property type="entry name" value="FKBP-like"/>
    <property type="match status" value="1"/>
</dbReference>
<name>A0A553IIK6_ACHLA</name>
<dbReference type="Pfam" id="PF00254">
    <property type="entry name" value="FKBP_C"/>
    <property type="match status" value="1"/>
</dbReference>
<accession>A0A553IIK6</accession>
<protein>
    <recommendedName>
        <fullName evidence="4 12">Trigger factor</fullName>
        <shortName evidence="12">TF</shortName>
        <ecNumber evidence="3 12">5.2.1.8</ecNumber>
    </recommendedName>
    <alternativeName>
        <fullName evidence="11 12">PPIase</fullName>
    </alternativeName>
</protein>
<comment type="caution">
    <text evidence="16">The sequence shown here is derived from an EMBL/GenBank/DDBJ whole genome shotgun (WGS) entry which is preliminary data.</text>
</comment>
<comment type="function">
    <text evidence="10 12">Involved in protein export. Acts as a chaperone by maintaining the newly synthesized protein in an open conformation. Functions as a peptidyl-prolyl cis-trans isomerase.</text>
</comment>
<evidence type="ECO:0000256" key="14">
    <source>
        <dbReference type="RuleBase" id="RU003914"/>
    </source>
</evidence>
<dbReference type="GO" id="GO:0015031">
    <property type="term" value="P:protein transport"/>
    <property type="evidence" value="ECO:0007669"/>
    <property type="project" value="UniProtKB-UniRule"/>
</dbReference>
<dbReference type="GO" id="GO:0005737">
    <property type="term" value="C:cytoplasm"/>
    <property type="evidence" value="ECO:0007669"/>
    <property type="project" value="UniProtKB-SubCell"/>
</dbReference>
<sequence length="427" mass="48265">MKFEHIKKNHVKFTFTVTPAEFEHALEHAFAHIKDDVEIKGFRKGKVTQKVYEQKFGETALYAEALNHAIGHKYNDATLVKDFTIVSDPMNIDLDFDKISRTEDFEVSFEVAIKPEVEIENYKGVEVAKVDTEVTEKEVDENINSLLAQNAILEPKEGALENGDTAIFDFEGFQDGVAFEGGKAENFSLEIGSGQFIPGFEEGMLGLKVGESRDVDVTFPEQYQAENLAGKPAVFKVVLHEIKSKKLAELNDEWVVSLNREGISTVDQLKASIKADLEASKQEQAKRELTDAVITEVVKLAKVEVPQSMFDSEIENFKKNVEAQAKQYQLDMDTFIQLSGLTKELFEQQAKEQAEKRVLQSLVIEAIAKKENFTATPEELSLRYEELANHYKMEVNEIKKYISDELVMNDIAFEKAVTFLVENAVQK</sequence>
<evidence type="ECO:0000256" key="7">
    <source>
        <dbReference type="ARBA" id="ARBA00023186"/>
    </source>
</evidence>
<dbReference type="InterPro" id="IPR001179">
    <property type="entry name" value="PPIase_FKBP_dom"/>
</dbReference>
<dbReference type="InterPro" id="IPR005215">
    <property type="entry name" value="Trig_fac"/>
</dbReference>
<evidence type="ECO:0000313" key="16">
    <source>
        <dbReference type="EMBL" id="TRY00017.1"/>
    </source>
</evidence>
<keyword evidence="5 12" id="KW-0132">Cell division</keyword>
<keyword evidence="6 12" id="KW-0697">Rotamase</keyword>
<evidence type="ECO:0000256" key="3">
    <source>
        <dbReference type="ARBA" id="ARBA00013194"/>
    </source>
</evidence>
<dbReference type="Gene3D" id="3.10.50.40">
    <property type="match status" value="1"/>
</dbReference>
<dbReference type="SUPFAM" id="SSF109998">
    <property type="entry name" value="Triger factor/SurA peptide-binding domain-like"/>
    <property type="match status" value="1"/>
</dbReference>
<dbReference type="InterPro" id="IPR008880">
    <property type="entry name" value="Trigger_fac_C"/>
</dbReference>
<dbReference type="PROSITE" id="PS50059">
    <property type="entry name" value="FKBP_PPIASE"/>
    <property type="match status" value="1"/>
</dbReference>
<dbReference type="Proteomes" id="UP000315938">
    <property type="component" value="Unassembled WGS sequence"/>
</dbReference>
<dbReference type="GO" id="GO:0051301">
    <property type="term" value="P:cell division"/>
    <property type="evidence" value="ECO:0007669"/>
    <property type="project" value="UniProtKB-KW"/>
</dbReference>
<dbReference type="GO" id="GO:0006457">
    <property type="term" value="P:protein folding"/>
    <property type="evidence" value="ECO:0007669"/>
    <property type="project" value="UniProtKB-UniRule"/>
</dbReference>
<dbReference type="HAMAP" id="MF_00303">
    <property type="entry name" value="Trigger_factor_Tig"/>
    <property type="match status" value="1"/>
</dbReference>
<evidence type="ECO:0000256" key="6">
    <source>
        <dbReference type="ARBA" id="ARBA00023110"/>
    </source>
</evidence>
<dbReference type="AlphaFoldDB" id="A0A553IIK6"/>
<dbReference type="OMA" id="KGIKTQF"/>
<evidence type="ECO:0000256" key="13">
    <source>
        <dbReference type="PROSITE-ProRule" id="PRU00277"/>
    </source>
</evidence>
<dbReference type="Gene3D" id="3.30.70.1050">
    <property type="entry name" value="Trigger factor ribosome-binding domain"/>
    <property type="match status" value="1"/>
</dbReference>
<comment type="subcellular location">
    <subcellularLocation>
        <location evidence="12">Cytoplasm</location>
    </subcellularLocation>
    <text evidence="12">About half TF is bound to the ribosome near the polypeptide exit tunnel while the other half is free in the cytoplasm.</text>
</comment>
<organism evidence="16 17">
    <name type="scientific">Acholeplasma laidlawii</name>
    <dbReference type="NCBI Taxonomy" id="2148"/>
    <lineage>
        <taxon>Bacteria</taxon>
        <taxon>Bacillati</taxon>
        <taxon>Mycoplasmatota</taxon>
        <taxon>Mollicutes</taxon>
        <taxon>Acholeplasmatales</taxon>
        <taxon>Acholeplasmataceae</taxon>
        <taxon>Acholeplasma</taxon>
    </lineage>
</organism>
<dbReference type="EMBL" id="VKID01000001">
    <property type="protein sequence ID" value="TRY00017.1"/>
    <property type="molecule type" value="Genomic_DNA"/>
</dbReference>
<dbReference type="InterPro" id="IPR036611">
    <property type="entry name" value="Trigger_fac_ribosome-bd_sf"/>
</dbReference>
<proteinExistence type="inferred from homology"/>